<organism evidence="2 3">
    <name type="scientific">Rubroshorea leprosula</name>
    <dbReference type="NCBI Taxonomy" id="152421"/>
    <lineage>
        <taxon>Eukaryota</taxon>
        <taxon>Viridiplantae</taxon>
        <taxon>Streptophyta</taxon>
        <taxon>Embryophyta</taxon>
        <taxon>Tracheophyta</taxon>
        <taxon>Spermatophyta</taxon>
        <taxon>Magnoliopsida</taxon>
        <taxon>eudicotyledons</taxon>
        <taxon>Gunneridae</taxon>
        <taxon>Pentapetalae</taxon>
        <taxon>rosids</taxon>
        <taxon>malvids</taxon>
        <taxon>Malvales</taxon>
        <taxon>Dipterocarpaceae</taxon>
        <taxon>Rubroshorea</taxon>
    </lineage>
</organism>
<name>A0AAV5IGH0_9ROSI</name>
<feature type="region of interest" description="Disordered" evidence="1">
    <location>
        <begin position="1"/>
        <end position="20"/>
    </location>
</feature>
<gene>
    <name evidence="2" type="ORF">SLEP1_g10386</name>
</gene>
<keyword evidence="3" id="KW-1185">Reference proteome</keyword>
<proteinExistence type="predicted"/>
<evidence type="ECO:0000313" key="3">
    <source>
        <dbReference type="Proteomes" id="UP001054252"/>
    </source>
</evidence>
<comment type="caution">
    <text evidence="2">The sequence shown here is derived from an EMBL/GenBank/DDBJ whole genome shotgun (WGS) entry which is preliminary data.</text>
</comment>
<sequence>MKMWPEERKNVDRIEETEEEQQRALFRVTDLLGQQIGPSSKRPPGPPSSSQAFPFSLGPKRSAPDVGPYRPGVWQTTLASWTSD</sequence>
<evidence type="ECO:0000256" key="1">
    <source>
        <dbReference type="SAM" id="MobiDB-lite"/>
    </source>
</evidence>
<dbReference type="EMBL" id="BPVZ01000011">
    <property type="protein sequence ID" value="GKU97216.1"/>
    <property type="molecule type" value="Genomic_DNA"/>
</dbReference>
<feature type="region of interest" description="Disordered" evidence="1">
    <location>
        <begin position="32"/>
        <end position="84"/>
    </location>
</feature>
<dbReference type="Proteomes" id="UP001054252">
    <property type="component" value="Unassembled WGS sequence"/>
</dbReference>
<evidence type="ECO:0000313" key="2">
    <source>
        <dbReference type="EMBL" id="GKU97216.1"/>
    </source>
</evidence>
<feature type="compositionally biased region" description="Polar residues" evidence="1">
    <location>
        <begin position="74"/>
        <end position="84"/>
    </location>
</feature>
<accession>A0AAV5IGH0</accession>
<reference evidence="2 3" key="1">
    <citation type="journal article" date="2021" name="Commun. Biol.">
        <title>The genome of Shorea leprosula (Dipterocarpaceae) highlights the ecological relevance of drought in aseasonal tropical rainforests.</title>
        <authorList>
            <person name="Ng K.K.S."/>
            <person name="Kobayashi M.J."/>
            <person name="Fawcett J.A."/>
            <person name="Hatakeyama M."/>
            <person name="Paape T."/>
            <person name="Ng C.H."/>
            <person name="Ang C.C."/>
            <person name="Tnah L.H."/>
            <person name="Lee C.T."/>
            <person name="Nishiyama T."/>
            <person name="Sese J."/>
            <person name="O'Brien M.J."/>
            <person name="Copetti D."/>
            <person name="Mohd Noor M.I."/>
            <person name="Ong R.C."/>
            <person name="Putra M."/>
            <person name="Sireger I.Z."/>
            <person name="Indrioko S."/>
            <person name="Kosugi Y."/>
            <person name="Izuno A."/>
            <person name="Isagi Y."/>
            <person name="Lee S.L."/>
            <person name="Shimizu K.K."/>
        </authorList>
    </citation>
    <scope>NUCLEOTIDE SEQUENCE [LARGE SCALE GENOMIC DNA]</scope>
    <source>
        <strain evidence="2">214</strain>
    </source>
</reference>
<feature type="compositionally biased region" description="Basic and acidic residues" evidence="1">
    <location>
        <begin position="1"/>
        <end position="14"/>
    </location>
</feature>
<protein>
    <submittedName>
        <fullName evidence="2">Uncharacterized protein</fullName>
    </submittedName>
</protein>
<dbReference type="AlphaFoldDB" id="A0AAV5IGH0"/>